<organism evidence="4 5">
    <name type="scientific">Kyrpidia spormannii</name>
    <dbReference type="NCBI Taxonomy" id="2055160"/>
    <lineage>
        <taxon>Bacteria</taxon>
        <taxon>Bacillati</taxon>
        <taxon>Bacillota</taxon>
        <taxon>Bacilli</taxon>
        <taxon>Bacillales</taxon>
        <taxon>Alicyclobacillaceae</taxon>
        <taxon>Kyrpidia</taxon>
    </lineage>
</organism>
<dbReference type="PANTHER" id="PTHR30308:SF2">
    <property type="entry name" value="SSRA-BINDING PROTEIN"/>
    <property type="match status" value="1"/>
</dbReference>
<dbReference type="Pfam" id="PF01668">
    <property type="entry name" value="SmpB"/>
    <property type="match status" value="1"/>
</dbReference>
<dbReference type="Gene3D" id="2.40.280.10">
    <property type="match status" value="1"/>
</dbReference>
<dbReference type="GO" id="GO:0003723">
    <property type="term" value="F:RNA binding"/>
    <property type="evidence" value="ECO:0007669"/>
    <property type="project" value="UniProtKB-UniRule"/>
</dbReference>
<reference evidence="4 5" key="1">
    <citation type="submission" date="2020-04" db="EMBL/GenBank/DDBJ databases">
        <authorList>
            <person name="Hogendoorn C."/>
        </authorList>
    </citation>
    <scope>NUCLEOTIDE SEQUENCE [LARGE SCALE GENOMIC DNA]</scope>
    <source>
        <strain evidence="4">COOX1</strain>
    </source>
</reference>
<dbReference type="HAMAP" id="MF_00023">
    <property type="entry name" value="SmpB"/>
    <property type="match status" value="1"/>
</dbReference>
<dbReference type="GO" id="GO:0070929">
    <property type="term" value="P:trans-translation"/>
    <property type="evidence" value="ECO:0007669"/>
    <property type="project" value="UniProtKB-UniRule"/>
</dbReference>
<evidence type="ECO:0000256" key="3">
    <source>
        <dbReference type="HAMAP-Rule" id="MF_00023"/>
    </source>
</evidence>
<evidence type="ECO:0000256" key="1">
    <source>
        <dbReference type="ARBA" id="ARBA00022490"/>
    </source>
</evidence>
<dbReference type="InterPro" id="IPR020081">
    <property type="entry name" value="SsrA-bd_prot_CS"/>
</dbReference>
<keyword evidence="1 3" id="KW-0963">Cytoplasm</keyword>
<dbReference type="PROSITE" id="PS01317">
    <property type="entry name" value="SSRP"/>
    <property type="match status" value="1"/>
</dbReference>
<dbReference type="InterPro" id="IPR000037">
    <property type="entry name" value="SsrA-bd_prot"/>
</dbReference>
<dbReference type="AlphaFoldDB" id="A0A6F9E3G4"/>
<sequence>MAIPGRDEVGKMAGEKVVAQNRKAYHDFFIEDTFEAGIVLTGTEIKAIRQGRANLKDSYARVENGEIFLHNMHISPYEQGNRFNHDPRRTRKLLLHKSEILRLHGQSRERGYALIPLRLYLRHGLCKVEIGLAKGKKLYDKRQDMAKRDAAREIERAFRERQK</sequence>
<name>A0A6F9E3G4_9BACL</name>
<evidence type="ECO:0000313" key="4">
    <source>
        <dbReference type="EMBL" id="CAB3390844.1"/>
    </source>
</evidence>
<comment type="function">
    <text evidence="3">Required for rescue of stalled ribosomes mediated by trans-translation. Binds to transfer-messenger RNA (tmRNA), required for stable association of tmRNA with ribosomes. tmRNA and SmpB together mimic tRNA shape, replacing the anticodon stem-loop with SmpB. tmRNA is encoded by the ssrA gene; the 2 termini fold to resemble tRNA(Ala) and it encodes a 'tag peptide', a short internal open reading frame. During trans-translation Ala-aminoacylated tmRNA acts like a tRNA, entering the A-site of stalled ribosomes, displacing the stalled mRNA. The ribosome then switches to translate the ORF on the tmRNA; the nascent peptide is terminated with the 'tag peptide' encoded by the tmRNA and targeted for degradation. The ribosome is freed to recommence translation, which seems to be the essential function of trans-translation.</text>
</comment>
<dbReference type="NCBIfam" id="NF003843">
    <property type="entry name" value="PRK05422.1"/>
    <property type="match status" value="1"/>
</dbReference>
<accession>A0A6F9E3G4</accession>
<dbReference type="PANTHER" id="PTHR30308">
    <property type="entry name" value="TMRNA-BINDING COMPONENT OF TRANS-TRANSLATION TAGGING COMPLEX"/>
    <property type="match status" value="1"/>
</dbReference>
<dbReference type="EMBL" id="LR792683">
    <property type="protein sequence ID" value="CAB3390844.1"/>
    <property type="molecule type" value="Genomic_DNA"/>
</dbReference>
<dbReference type="GO" id="GO:0070930">
    <property type="term" value="P:trans-translation-dependent protein tagging"/>
    <property type="evidence" value="ECO:0007669"/>
    <property type="project" value="TreeGrafter"/>
</dbReference>
<proteinExistence type="inferred from homology"/>
<comment type="similarity">
    <text evidence="3">Belongs to the SmpB family.</text>
</comment>
<gene>
    <name evidence="3 4" type="primary">smpB</name>
    <name evidence="4" type="ORF">COOX1_0616</name>
</gene>
<evidence type="ECO:0000256" key="2">
    <source>
        <dbReference type="ARBA" id="ARBA00022884"/>
    </source>
</evidence>
<protein>
    <recommendedName>
        <fullName evidence="3">SsrA-binding protein</fullName>
    </recommendedName>
    <alternativeName>
        <fullName evidence="3">Small protein B</fullName>
    </alternativeName>
</protein>
<dbReference type="InterPro" id="IPR023620">
    <property type="entry name" value="SmpB"/>
</dbReference>
<dbReference type="GO" id="GO:0005829">
    <property type="term" value="C:cytosol"/>
    <property type="evidence" value="ECO:0007669"/>
    <property type="project" value="TreeGrafter"/>
</dbReference>
<dbReference type="NCBIfam" id="TIGR00086">
    <property type="entry name" value="smpB"/>
    <property type="match status" value="1"/>
</dbReference>
<keyword evidence="2 3" id="KW-0694">RNA-binding</keyword>
<comment type="subcellular location">
    <subcellularLocation>
        <location evidence="3">Cytoplasm</location>
    </subcellularLocation>
    <text evidence="3">The tmRNA-SmpB complex associates with stalled 70S ribosomes.</text>
</comment>
<dbReference type="CDD" id="cd09294">
    <property type="entry name" value="SmpB"/>
    <property type="match status" value="1"/>
</dbReference>
<dbReference type="SUPFAM" id="SSF74982">
    <property type="entry name" value="Small protein B (SmpB)"/>
    <property type="match status" value="1"/>
</dbReference>
<dbReference type="Proteomes" id="UP000502196">
    <property type="component" value="Chromosome"/>
</dbReference>
<evidence type="ECO:0000313" key="5">
    <source>
        <dbReference type="Proteomes" id="UP000502196"/>
    </source>
</evidence>